<name>A0A8W8HUI2_MAGGI</name>
<feature type="compositionally biased region" description="Basic residues" evidence="1">
    <location>
        <begin position="246"/>
        <end position="256"/>
    </location>
</feature>
<feature type="region of interest" description="Disordered" evidence="1">
    <location>
        <begin position="133"/>
        <end position="258"/>
    </location>
</feature>
<accession>A0A8W8HUI2</accession>
<dbReference type="EnsemblMetazoa" id="G11117.1">
    <property type="protein sequence ID" value="G11117.1:cds"/>
    <property type="gene ID" value="G11117"/>
</dbReference>
<dbReference type="AlphaFoldDB" id="A0A8W8HUI2"/>
<evidence type="ECO:0000313" key="3">
    <source>
        <dbReference type="Proteomes" id="UP000005408"/>
    </source>
</evidence>
<feature type="compositionally biased region" description="Basic and acidic residues" evidence="1">
    <location>
        <begin position="51"/>
        <end position="67"/>
    </location>
</feature>
<proteinExistence type="predicted"/>
<feature type="compositionally biased region" description="Basic and acidic residues" evidence="1">
    <location>
        <begin position="178"/>
        <end position="192"/>
    </location>
</feature>
<evidence type="ECO:0000256" key="1">
    <source>
        <dbReference type="SAM" id="MobiDB-lite"/>
    </source>
</evidence>
<protein>
    <submittedName>
        <fullName evidence="2">Uncharacterized protein</fullName>
    </submittedName>
</protein>
<dbReference type="Proteomes" id="UP000005408">
    <property type="component" value="Unassembled WGS sequence"/>
</dbReference>
<evidence type="ECO:0000313" key="2">
    <source>
        <dbReference type="EnsemblMetazoa" id="G11117.1:cds"/>
    </source>
</evidence>
<sequence>MAMVTHNGQTIGIADYVSLIIEAARKIIEREQREKGNLDKSGISLISADAPEDRLTNSESETPKEMENTTPNPSDMNSVMLRLPDGTLQSVEDYIVGIIKDASSQIEKERQNTSITADDIFDKSADVENVQQTPLKTELNNSTHGKDSTPSKAAKVSSPRAGPVSKVLSRIFKRGKTKEKEKPKDEVIHGFDESQTTDRAAEEGCSPIKPEPGSPNSIHSEEITAHVATENHQSPGKDSKQEIPKGKGKLKKKNSLRKMLSCFSSKAAQAD</sequence>
<feature type="compositionally biased region" description="Basic and acidic residues" evidence="1">
    <location>
        <begin position="235"/>
        <end position="245"/>
    </location>
</feature>
<feature type="region of interest" description="Disordered" evidence="1">
    <location>
        <begin position="38"/>
        <end position="77"/>
    </location>
</feature>
<dbReference type="OrthoDB" id="6137676at2759"/>
<organism evidence="2 3">
    <name type="scientific">Magallana gigas</name>
    <name type="common">Pacific oyster</name>
    <name type="synonym">Crassostrea gigas</name>
    <dbReference type="NCBI Taxonomy" id="29159"/>
    <lineage>
        <taxon>Eukaryota</taxon>
        <taxon>Metazoa</taxon>
        <taxon>Spiralia</taxon>
        <taxon>Lophotrochozoa</taxon>
        <taxon>Mollusca</taxon>
        <taxon>Bivalvia</taxon>
        <taxon>Autobranchia</taxon>
        <taxon>Pteriomorphia</taxon>
        <taxon>Ostreida</taxon>
        <taxon>Ostreoidea</taxon>
        <taxon>Ostreidae</taxon>
        <taxon>Magallana</taxon>
    </lineage>
</organism>
<feature type="compositionally biased region" description="Polar residues" evidence="1">
    <location>
        <begin position="68"/>
        <end position="77"/>
    </location>
</feature>
<reference evidence="2" key="1">
    <citation type="submission" date="2022-08" db="UniProtKB">
        <authorList>
            <consortium name="EnsemblMetazoa"/>
        </authorList>
    </citation>
    <scope>IDENTIFICATION</scope>
    <source>
        <strain evidence="2">05x7-T-G4-1.051#20</strain>
    </source>
</reference>
<keyword evidence="3" id="KW-1185">Reference proteome</keyword>
<feature type="compositionally biased region" description="Polar residues" evidence="1">
    <location>
        <begin position="133"/>
        <end position="143"/>
    </location>
</feature>